<reference evidence="1 2" key="1">
    <citation type="submission" date="2023-10" db="EMBL/GenBank/DDBJ databases">
        <title>A novel Glycoside Hydrolase 43-Like Enzyme from Clostrdium boliviensis is an Endo-xylanase, and a Candidate for Xylooligosaccharides Production from Different Xylan Substrates.</title>
        <authorList>
            <person name="Alvarez M.T."/>
            <person name="Rocabado-Villegas L.R."/>
            <person name="Salas-Veizaga D.M."/>
            <person name="Linares-Pasten J.A."/>
            <person name="Gudmundsdottir E.E."/>
            <person name="Hreggvidsson G.O."/>
            <person name="Adlercreutz P."/>
            <person name="Nordberg Karlsson E."/>
        </authorList>
    </citation>
    <scope>NUCLEOTIDE SEQUENCE [LARGE SCALE GENOMIC DNA]</scope>
    <source>
        <strain evidence="1 2">E-1</strain>
    </source>
</reference>
<proteinExistence type="predicted"/>
<gene>
    <name evidence="1" type="ORF">RZO55_17210</name>
</gene>
<dbReference type="Gene3D" id="2.30.110.10">
    <property type="entry name" value="Electron Transport, Fmn-binding Protein, Chain A"/>
    <property type="match status" value="1"/>
</dbReference>
<protein>
    <submittedName>
        <fullName evidence="1">Uncharacterized protein</fullName>
    </submittedName>
</protein>
<evidence type="ECO:0000313" key="1">
    <source>
        <dbReference type="EMBL" id="MDW2799315.1"/>
    </source>
</evidence>
<name>A0ABU4GNW4_9CLOT</name>
<dbReference type="SUPFAM" id="SSF50475">
    <property type="entry name" value="FMN-binding split barrel"/>
    <property type="match status" value="1"/>
</dbReference>
<dbReference type="RefSeq" id="WP_318065513.1">
    <property type="nucleotide sequence ID" value="NZ_JAWONS010000252.1"/>
</dbReference>
<dbReference type="EMBL" id="JAWONS010000252">
    <property type="protein sequence ID" value="MDW2799315.1"/>
    <property type="molecule type" value="Genomic_DNA"/>
</dbReference>
<comment type="caution">
    <text evidence="1">The sequence shown here is derived from an EMBL/GenBank/DDBJ whole genome shotgun (WGS) entry which is preliminary data.</text>
</comment>
<dbReference type="Proteomes" id="UP001276854">
    <property type="component" value="Unassembled WGS sequence"/>
</dbReference>
<organism evidence="1 2">
    <name type="scientific">Clostridium boliviensis</name>
    <dbReference type="NCBI Taxonomy" id="318465"/>
    <lineage>
        <taxon>Bacteria</taxon>
        <taxon>Bacillati</taxon>
        <taxon>Bacillota</taxon>
        <taxon>Clostridia</taxon>
        <taxon>Eubacteriales</taxon>
        <taxon>Clostridiaceae</taxon>
        <taxon>Clostridium</taxon>
    </lineage>
</organism>
<dbReference type="InterPro" id="IPR012349">
    <property type="entry name" value="Split_barrel_FMN-bd"/>
</dbReference>
<evidence type="ECO:0000313" key="2">
    <source>
        <dbReference type="Proteomes" id="UP001276854"/>
    </source>
</evidence>
<accession>A0ABU4GNW4</accession>
<sequence>MNAYDEGLEVLETLFARDYQFALATSNDSIPAVRFIDTFYDSGAFYIVTYGKSQKVKEIAGLRLFRSLMRQ</sequence>
<keyword evidence="2" id="KW-1185">Reference proteome</keyword>